<feature type="transmembrane region" description="Helical" evidence="7">
    <location>
        <begin position="158"/>
        <end position="177"/>
    </location>
</feature>
<dbReference type="GO" id="GO:0022857">
    <property type="term" value="F:transmembrane transporter activity"/>
    <property type="evidence" value="ECO:0007669"/>
    <property type="project" value="InterPro"/>
</dbReference>
<protein>
    <recommendedName>
        <fullName evidence="10">Major facilitator superfamily (MFS) profile domain-containing protein</fullName>
    </recommendedName>
</protein>
<evidence type="ECO:0008006" key="10">
    <source>
        <dbReference type="Google" id="ProtNLM"/>
    </source>
</evidence>
<evidence type="ECO:0000256" key="1">
    <source>
        <dbReference type="ARBA" id="ARBA00004651"/>
    </source>
</evidence>
<dbReference type="Pfam" id="PF07690">
    <property type="entry name" value="MFS_1"/>
    <property type="match status" value="1"/>
</dbReference>
<dbReference type="EMBL" id="PEZP01000012">
    <property type="protein sequence ID" value="PIT98358.1"/>
    <property type="molecule type" value="Genomic_DNA"/>
</dbReference>
<dbReference type="InterPro" id="IPR011701">
    <property type="entry name" value="MFS"/>
</dbReference>
<evidence type="ECO:0000313" key="9">
    <source>
        <dbReference type="Proteomes" id="UP000230731"/>
    </source>
</evidence>
<proteinExistence type="predicted"/>
<evidence type="ECO:0000313" key="8">
    <source>
        <dbReference type="EMBL" id="PIT98358.1"/>
    </source>
</evidence>
<feature type="non-terminal residue" evidence="8">
    <location>
        <position position="367"/>
    </location>
</feature>
<dbReference type="Proteomes" id="UP000230731">
    <property type="component" value="Unassembled WGS sequence"/>
</dbReference>
<feature type="transmembrane region" description="Helical" evidence="7">
    <location>
        <begin position="261"/>
        <end position="279"/>
    </location>
</feature>
<comment type="subcellular location">
    <subcellularLocation>
        <location evidence="1">Cell membrane</location>
        <topology evidence="1">Multi-pass membrane protein</topology>
    </subcellularLocation>
</comment>
<evidence type="ECO:0000256" key="3">
    <source>
        <dbReference type="ARBA" id="ARBA00022475"/>
    </source>
</evidence>
<keyword evidence="2" id="KW-0813">Transport</keyword>
<evidence type="ECO:0000256" key="6">
    <source>
        <dbReference type="ARBA" id="ARBA00023136"/>
    </source>
</evidence>
<reference evidence="9" key="1">
    <citation type="submission" date="2017-09" db="EMBL/GenBank/DDBJ databases">
        <title>Depth-based differentiation of microbial function through sediment-hosted aquifers and enrichment of novel symbionts in the deep terrestrial subsurface.</title>
        <authorList>
            <person name="Probst A.J."/>
            <person name="Ladd B."/>
            <person name="Jarett J.K."/>
            <person name="Geller-Mcgrath D.E."/>
            <person name="Sieber C.M.K."/>
            <person name="Emerson J.B."/>
            <person name="Anantharaman K."/>
            <person name="Thomas B.C."/>
            <person name="Malmstrom R."/>
            <person name="Stieglmeier M."/>
            <person name="Klingl A."/>
            <person name="Woyke T."/>
            <person name="Ryan C.M."/>
            <person name="Banfield J.F."/>
        </authorList>
    </citation>
    <scope>NUCLEOTIDE SEQUENCE [LARGE SCALE GENOMIC DNA]</scope>
</reference>
<name>A0A2M6X014_9BACT</name>
<feature type="transmembrane region" description="Helical" evidence="7">
    <location>
        <begin position="96"/>
        <end position="114"/>
    </location>
</feature>
<sequence>MCGILNANMLRQISFTQELGRLVAVRPRRELRELYMFTVLFSFASSLIAIFEPVFFFQQGFSLSLIALYYALHYTLYTIIMPFGGKFAAWFGTERALGVSMPLFVVYFLLLALLPQARGLFWVAWVLLALFKIFYWPAYHAEVAKFGDGQNRGTEISWLFAVSYGTGVLGPLIGGVVATYFGFPVLFIIAAGLAVVAAFPLLRTSEDNRRMSFPYTSSWRILFSRRHRRMRWASLGWGENLIDLVYWPIFLFIVLGGADTLGYVASLNTLLMAALGFFIGEMSERLPRRAVLRLHLPFFVLSYLFRPLAATVPAAMLTDSLAKASSIGVRIPQWFRLYAQGQRHGALRYVIAVELALAVVKAVTAWV</sequence>
<dbReference type="InterPro" id="IPR050171">
    <property type="entry name" value="MFS_Transporters"/>
</dbReference>
<dbReference type="PANTHER" id="PTHR23517">
    <property type="entry name" value="RESISTANCE PROTEIN MDTM, PUTATIVE-RELATED-RELATED"/>
    <property type="match status" value="1"/>
</dbReference>
<gene>
    <name evidence="8" type="ORF">COT71_01085</name>
</gene>
<feature type="transmembrane region" description="Helical" evidence="7">
    <location>
        <begin position="34"/>
        <end position="57"/>
    </location>
</feature>
<accession>A0A2M6X014</accession>
<dbReference type="PANTHER" id="PTHR23517:SF3">
    <property type="entry name" value="INTEGRAL MEMBRANE TRANSPORT PROTEIN"/>
    <property type="match status" value="1"/>
</dbReference>
<dbReference type="Gene3D" id="1.20.1250.20">
    <property type="entry name" value="MFS general substrate transporter like domains"/>
    <property type="match status" value="1"/>
</dbReference>
<keyword evidence="5 7" id="KW-1133">Transmembrane helix</keyword>
<feature type="transmembrane region" description="Helical" evidence="7">
    <location>
        <begin position="120"/>
        <end position="138"/>
    </location>
</feature>
<evidence type="ECO:0000256" key="5">
    <source>
        <dbReference type="ARBA" id="ARBA00022989"/>
    </source>
</evidence>
<feature type="transmembrane region" description="Helical" evidence="7">
    <location>
        <begin position="183"/>
        <end position="202"/>
    </location>
</feature>
<dbReference type="SUPFAM" id="SSF103473">
    <property type="entry name" value="MFS general substrate transporter"/>
    <property type="match status" value="1"/>
</dbReference>
<organism evidence="8 9">
    <name type="scientific">Candidatus Andersenbacteria bacterium CG10_big_fil_rev_8_21_14_0_10_54_11</name>
    <dbReference type="NCBI Taxonomy" id="1974485"/>
    <lineage>
        <taxon>Bacteria</taxon>
        <taxon>Candidatus Anderseniibacteriota</taxon>
    </lineage>
</organism>
<dbReference type="AlphaFoldDB" id="A0A2M6X014"/>
<dbReference type="GO" id="GO:0005886">
    <property type="term" value="C:plasma membrane"/>
    <property type="evidence" value="ECO:0007669"/>
    <property type="project" value="UniProtKB-SubCell"/>
</dbReference>
<evidence type="ECO:0000256" key="7">
    <source>
        <dbReference type="SAM" id="Phobius"/>
    </source>
</evidence>
<comment type="caution">
    <text evidence="8">The sequence shown here is derived from an EMBL/GenBank/DDBJ whole genome shotgun (WGS) entry which is preliminary data.</text>
</comment>
<keyword evidence="3" id="KW-1003">Cell membrane</keyword>
<dbReference type="InterPro" id="IPR036259">
    <property type="entry name" value="MFS_trans_sf"/>
</dbReference>
<keyword evidence="6 7" id="KW-0472">Membrane</keyword>
<evidence type="ECO:0000256" key="2">
    <source>
        <dbReference type="ARBA" id="ARBA00022448"/>
    </source>
</evidence>
<evidence type="ECO:0000256" key="4">
    <source>
        <dbReference type="ARBA" id="ARBA00022692"/>
    </source>
</evidence>
<keyword evidence="4 7" id="KW-0812">Transmembrane</keyword>
<feature type="transmembrane region" description="Helical" evidence="7">
    <location>
        <begin position="63"/>
        <end position="84"/>
    </location>
</feature>
<feature type="transmembrane region" description="Helical" evidence="7">
    <location>
        <begin position="232"/>
        <end position="255"/>
    </location>
</feature>